<dbReference type="EMBL" id="JACGCM010002435">
    <property type="protein sequence ID" value="KAF6139853.1"/>
    <property type="molecule type" value="Genomic_DNA"/>
</dbReference>
<name>A0A7J7LB63_9MAGN</name>
<protein>
    <submittedName>
        <fullName evidence="2">Uncharacterized protein</fullName>
    </submittedName>
</protein>
<feature type="compositionally biased region" description="Polar residues" evidence="1">
    <location>
        <begin position="1"/>
        <end position="18"/>
    </location>
</feature>
<feature type="compositionally biased region" description="Polar residues" evidence="1">
    <location>
        <begin position="98"/>
        <end position="115"/>
    </location>
</feature>
<proteinExistence type="predicted"/>
<feature type="region of interest" description="Disordered" evidence="1">
    <location>
        <begin position="1"/>
        <end position="122"/>
    </location>
</feature>
<comment type="caution">
    <text evidence="2">The sequence shown here is derived from an EMBL/GenBank/DDBJ whole genome shotgun (WGS) entry which is preliminary data.</text>
</comment>
<dbReference type="AlphaFoldDB" id="A0A7J7LB63"/>
<feature type="compositionally biased region" description="Polar residues" evidence="1">
    <location>
        <begin position="49"/>
        <end position="59"/>
    </location>
</feature>
<organism evidence="2 3">
    <name type="scientific">Kingdonia uniflora</name>
    <dbReference type="NCBI Taxonomy" id="39325"/>
    <lineage>
        <taxon>Eukaryota</taxon>
        <taxon>Viridiplantae</taxon>
        <taxon>Streptophyta</taxon>
        <taxon>Embryophyta</taxon>
        <taxon>Tracheophyta</taxon>
        <taxon>Spermatophyta</taxon>
        <taxon>Magnoliopsida</taxon>
        <taxon>Ranunculales</taxon>
        <taxon>Circaeasteraceae</taxon>
        <taxon>Kingdonia</taxon>
    </lineage>
</organism>
<dbReference type="Proteomes" id="UP000541444">
    <property type="component" value="Unassembled WGS sequence"/>
</dbReference>
<evidence type="ECO:0000313" key="3">
    <source>
        <dbReference type="Proteomes" id="UP000541444"/>
    </source>
</evidence>
<evidence type="ECO:0000256" key="1">
    <source>
        <dbReference type="SAM" id="MobiDB-lite"/>
    </source>
</evidence>
<evidence type="ECO:0000313" key="2">
    <source>
        <dbReference type="EMBL" id="KAF6139853.1"/>
    </source>
</evidence>
<reference evidence="2 3" key="1">
    <citation type="journal article" date="2020" name="IScience">
        <title>Genome Sequencing of the Endangered Kingdonia uniflora (Circaeasteraceae, Ranunculales) Reveals Potential Mechanisms of Evolutionary Specialization.</title>
        <authorList>
            <person name="Sun Y."/>
            <person name="Deng T."/>
            <person name="Zhang A."/>
            <person name="Moore M.J."/>
            <person name="Landis J.B."/>
            <person name="Lin N."/>
            <person name="Zhang H."/>
            <person name="Zhang X."/>
            <person name="Huang J."/>
            <person name="Zhang X."/>
            <person name="Sun H."/>
            <person name="Wang H."/>
        </authorList>
    </citation>
    <scope>NUCLEOTIDE SEQUENCE [LARGE SCALE GENOMIC DNA]</scope>
    <source>
        <strain evidence="2">TB1705</strain>
        <tissue evidence="2">Leaf</tissue>
    </source>
</reference>
<accession>A0A7J7LB63</accession>
<sequence>MDRQTTPSTFGTQNNVNVANGDRDKPNSDYQSSARRGVEHYNDRGQPISDYQPSSSTQDRNTDQGKPDSAFNPHPSSSENLNKIDREKVDSSFGGGNHTNHVNNRPHQEAPTSDFVSGCTGQ</sequence>
<gene>
    <name evidence="2" type="ORF">GIB67_009700</name>
</gene>
<keyword evidence="3" id="KW-1185">Reference proteome</keyword>